<sequence>LTTAQEAFDIEAEKIEKGTHAYQTNIAQRASHLASITFQVEGIKKEIETRKENQETLKDLREEIIKSTEVRTADVIITEAQIEDTDELNKKLKDHITLTGDYISLGESLALTQKDMDDAAKALADSNERLKQTQFDLAASFEDMLWSGRQWSDFLSTTLVSAFGDSFEALGQAIVEGEAGWEALKDAGKNAIASILTAFGTQWAAQALAAYATFNFPSGLLYTAAAAAAFTGSGLVKALHRGGNFIVPSGFPNDTFPLRVESGERVQVTPKEQVSQGKAEPPIIIGISIDGQALNATITKNVRNRRILIDKGALTI</sequence>
<accession>A0A0F8Z1C1</accession>
<feature type="non-terminal residue" evidence="1">
    <location>
        <position position="1"/>
    </location>
</feature>
<reference evidence="1" key="1">
    <citation type="journal article" date="2015" name="Nature">
        <title>Complex archaea that bridge the gap between prokaryotes and eukaryotes.</title>
        <authorList>
            <person name="Spang A."/>
            <person name="Saw J.H."/>
            <person name="Jorgensen S.L."/>
            <person name="Zaremba-Niedzwiedzka K."/>
            <person name="Martijn J."/>
            <person name="Lind A.E."/>
            <person name="van Eijk R."/>
            <person name="Schleper C."/>
            <person name="Guy L."/>
            <person name="Ettema T.J."/>
        </authorList>
    </citation>
    <scope>NUCLEOTIDE SEQUENCE</scope>
</reference>
<proteinExistence type="predicted"/>
<protein>
    <submittedName>
        <fullName evidence="1">Uncharacterized protein</fullName>
    </submittedName>
</protein>
<dbReference type="EMBL" id="LAZR01053839">
    <property type="protein sequence ID" value="KKK79860.1"/>
    <property type="molecule type" value="Genomic_DNA"/>
</dbReference>
<name>A0A0F8Z1C1_9ZZZZ</name>
<dbReference type="AlphaFoldDB" id="A0A0F8Z1C1"/>
<organism evidence="1">
    <name type="scientific">marine sediment metagenome</name>
    <dbReference type="NCBI Taxonomy" id="412755"/>
    <lineage>
        <taxon>unclassified sequences</taxon>
        <taxon>metagenomes</taxon>
        <taxon>ecological metagenomes</taxon>
    </lineage>
</organism>
<evidence type="ECO:0000313" key="1">
    <source>
        <dbReference type="EMBL" id="KKK79860.1"/>
    </source>
</evidence>
<comment type="caution">
    <text evidence="1">The sequence shown here is derived from an EMBL/GenBank/DDBJ whole genome shotgun (WGS) entry which is preliminary data.</text>
</comment>
<gene>
    <name evidence="1" type="ORF">LCGC14_2829260</name>
</gene>